<name>A0A7C4RIV7_9BACT</name>
<feature type="region of interest" description="Disordered" evidence="1">
    <location>
        <begin position="1"/>
        <end position="22"/>
    </location>
</feature>
<accession>A0A7C4RIV7</accession>
<dbReference type="EMBL" id="DSUH01000208">
    <property type="protein sequence ID" value="HGU32949.1"/>
    <property type="molecule type" value="Genomic_DNA"/>
</dbReference>
<comment type="caution">
    <text evidence="2">The sequence shown here is derived from an EMBL/GenBank/DDBJ whole genome shotgun (WGS) entry which is preliminary data.</text>
</comment>
<protein>
    <submittedName>
        <fullName evidence="2">Uncharacterized protein</fullName>
    </submittedName>
</protein>
<evidence type="ECO:0000256" key="1">
    <source>
        <dbReference type="SAM" id="MobiDB-lite"/>
    </source>
</evidence>
<evidence type="ECO:0000313" key="2">
    <source>
        <dbReference type="EMBL" id="HGU32949.1"/>
    </source>
</evidence>
<sequence>MRRRPAEDSGQEGVEEVREPEAETVVEAKTLMEPAVISTAADLDSWLAGVLDKLVRLLKAGKRLKVTGGRKGT</sequence>
<dbReference type="AlphaFoldDB" id="A0A7C4RIV7"/>
<proteinExistence type="predicted"/>
<gene>
    <name evidence="2" type="ORF">ENS29_08840</name>
</gene>
<organism evidence="2">
    <name type="scientific">Desulfatirhabdium butyrativorans</name>
    <dbReference type="NCBI Taxonomy" id="340467"/>
    <lineage>
        <taxon>Bacteria</taxon>
        <taxon>Pseudomonadati</taxon>
        <taxon>Thermodesulfobacteriota</taxon>
        <taxon>Desulfobacteria</taxon>
        <taxon>Desulfobacterales</taxon>
        <taxon>Desulfatirhabdiaceae</taxon>
        <taxon>Desulfatirhabdium</taxon>
    </lineage>
</organism>
<reference evidence="2" key="1">
    <citation type="journal article" date="2020" name="mSystems">
        <title>Genome- and Community-Level Interaction Insights into Carbon Utilization and Element Cycling Functions of Hydrothermarchaeota in Hydrothermal Sediment.</title>
        <authorList>
            <person name="Zhou Z."/>
            <person name="Liu Y."/>
            <person name="Xu W."/>
            <person name="Pan J."/>
            <person name="Luo Z.H."/>
            <person name="Li M."/>
        </authorList>
    </citation>
    <scope>NUCLEOTIDE SEQUENCE [LARGE SCALE GENOMIC DNA]</scope>
    <source>
        <strain evidence="2">SpSt-477</strain>
    </source>
</reference>